<feature type="compositionally biased region" description="Low complexity" evidence="1">
    <location>
        <begin position="59"/>
        <end position="70"/>
    </location>
</feature>
<dbReference type="PANTHER" id="PTHR35872:SF2">
    <property type="entry name" value="INTEGRAL MEMBRANE PROTEIN (AFU_ORTHOLOGUE AFUA_5G07110)"/>
    <property type="match status" value="1"/>
</dbReference>
<evidence type="ECO:0000256" key="1">
    <source>
        <dbReference type="SAM" id="MobiDB-lite"/>
    </source>
</evidence>
<keyword evidence="2" id="KW-0472">Membrane</keyword>
<feature type="region of interest" description="Disordered" evidence="1">
    <location>
        <begin position="279"/>
        <end position="361"/>
    </location>
</feature>
<dbReference type="EMBL" id="JAKLMC020000011">
    <property type="protein sequence ID" value="KAK5953534.1"/>
    <property type="molecule type" value="Genomic_DNA"/>
</dbReference>
<feature type="compositionally biased region" description="Low complexity" evidence="1">
    <location>
        <begin position="10"/>
        <end position="28"/>
    </location>
</feature>
<dbReference type="AlphaFoldDB" id="A0AAN8EE63"/>
<dbReference type="InterPro" id="IPR021369">
    <property type="entry name" value="DUF2985"/>
</dbReference>
<reference evidence="3 4" key="1">
    <citation type="submission" date="2022-12" db="EMBL/GenBank/DDBJ databases">
        <title>Genomic features and morphological characterization of a novel Knufia sp. strain isolated from spacecraft assembly facility.</title>
        <authorList>
            <person name="Teixeira M."/>
            <person name="Chander A.M."/>
            <person name="Stajich J.E."/>
            <person name="Venkateswaran K."/>
        </authorList>
    </citation>
    <scope>NUCLEOTIDE SEQUENCE [LARGE SCALE GENOMIC DNA]</scope>
    <source>
        <strain evidence="3 4">FJI-L2-BK-P2</strain>
    </source>
</reference>
<dbReference type="Proteomes" id="UP001316803">
    <property type="component" value="Unassembled WGS sequence"/>
</dbReference>
<gene>
    <name evidence="3" type="ORF">OHC33_005478</name>
</gene>
<dbReference type="Pfam" id="PF11204">
    <property type="entry name" value="DUF2985"/>
    <property type="match status" value="1"/>
</dbReference>
<feature type="region of interest" description="Disordered" evidence="1">
    <location>
        <begin position="701"/>
        <end position="723"/>
    </location>
</feature>
<feature type="transmembrane region" description="Helical" evidence="2">
    <location>
        <begin position="622"/>
        <end position="642"/>
    </location>
</feature>
<feature type="transmembrane region" description="Helical" evidence="2">
    <location>
        <begin position="589"/>
        <end position="610"/>
    </location>
</feature>
<feature type="compositionally biased region" description="Polar residues" evidence="1">
    <location>
        <begin position="76"/>
        <end position="92"/>
    </location>
</feature>
<proteinExistence type="predicted"/>
<feature type="transmembrane region" description="Helical" evidence="2">
    <location>
        <begin position="463"/>
        <end position="484"/>
    </location>
</feature>
<accession>A0AAN8EE63</accession>
<organism evidence="3 4">
    <name type="scientific">Knufia fluminis</name>
    <dbReference type="NCBI Taxonomy" id="191047"/>
    <lineage>
        <taxon>Eukaryota</taxon>
        <taxon>Fungi</taxon>
        <taxon>Dikarya</taxon>
        <taxon>Ascomycota</taxon>
        <taxon>Pezizomycotina</taxon>
        <taxon>Eurotiomycetes</taxon>
        <taxon>Chaetothyriomycetidae</taxon>
        <taxon>Chaetothyriales</taxon>
        <taxon>Trichomeriaceae</taxon>
        <taxon>Knufia</taxon>
    </lineage>
</organism>
<keyword evidence="4" id="KW-1185">Reference proteome</keyword>
<evidence type="ECO:0000256" key="2">
    <source>
        <dbReference type="SAM" id="Phobius"/>
    </source>
</evidence>
<comment type="caution">
    <text evidence="3">The sequence shown here is derived from an EMBL/GenBank/DDBJ whole genome shotgun (WGS) entry which is preliminary data.</text>
</comment>
<feature type="region of interest" description="Disordered" evidence="1">
    <location>
        <begin position="1"/>
        <end position="234"/>
    </location>
</feature>
<keyword evidence="2" id="KW-1133">Transmembrane helix</keyword>
<feature type="region of interest" description="Disordered" evidence="1">
    <location>
        <begin position="737"/>
        <end position="793"/>
    </location>
</feature>
<feature type="compositionally biased region" description="Polar residues" evidence="1">
    <location>
        <begin position="304"/>
        <end position="317"/>
    </location>
</feature>
<name>A0AAN8EE63_9EURO</name>
<evidence type="ECO:0008006" key="5">
    <source>
        <dbReference type="Google" id="ProtNLM"/>
    </source>
</evidence>
<feature type="compositionally biased region" description="Polar residues" evidence="1">
    <location>
        <begin position="103"/>
        <end position="113"/>
    </location>
</feature>
<evidence type="ECO:0000313" key="4">
    <source>
        <dbReference type="Proteomes" id="UP001316803"/>
    </source>
</evidence>
<feature type="transmembrane region" description="Helical" evidence="2">
    <location>
        <begin position="428"/>
        <end position="451"/>
    </location>
</feature>
<protein>
    <recommendedName>
        <fullName evidence="5">Integral membrane protein</fullName>
    </recommendedName>
</protein>
<feature type="compositionally biased region" description="Basic and acidic residues" evidence="1">
    <location>
        <begin position="286"/>
        <end position="300"/>
    </location>
</feature>
<feature type="compositionally biased region" description="Polar residues" evidence="1">
    <location>
        <begin position="45"/>
        <end position="55"/>
    </location>
</feature>
<evidence type="ECO:0000313" key="3">
    <source>
        <dbReference type="EMBL" id="KAK5953534.1"/>
    </source>
</evidence>
<dbReference type="PANTHER" id="PTHR35872">
    <property type="entry name" value="INTEGRAL MEMBRANE PROTEIN (AFU_ORTHOLOGUE AFUA_5G07110)"/>
    <property type="match status" value="1"/>
</dbReference>
<sequence>MANQQPPGITLTTTTSNPVTSTTTSSFTIGGRRNRDAVNNNNNNHLRPTTPSNDGSLEPFPAAPTAMETPTPGPGSNRNSDYFTPTPLQYQVRTRPIGIRRLPSSTDVESTDMQRTRSNSGLRRRRTNTGPRDQPSDNPTAGLAALPGHYEIGNPTPMGTIREGQEAHHGENPNQGKKPHRESMGSEGGIGRSGSTRLRGVSDVARSVLSKMSDDPDEGNLRRGRAQTGNGRDYESDVVDYLDVLDPEVSTLTTLNNVQNSLFVPDIPFFNRYYNRRPTYELSRGPSRDPTRARESHEPASLRPQVSRQITRQLSRQLSRKPTPPTPEPPQVPPKPYTQEQRAQGRGTPEPFSTPGMSSTDDLNRRLSITSHVEDEHYAVLPHGVSLEGWSQEDVDVLDDYVRHMLHSRRSRFKRSMKGFGKYIRKPLGFFVTLYAFLITAFGLIWVLFLIGWISLPGKRKDYIIHIVDSVLVGLFAIMGDGLAPFRCVDTYHMIYIAHYHRLSWKLRKAKNLPKLADHNDLPERSQKEVCADAEAGVLTKGDDADWEFSVLSPEQQRKLVHHQNKFSKSHSYYRPHETTTHHAFPLKLLITIVSLLDAHSVLQISLGAFTWGWSYHTRPEWITAVILSLSITCNITGGVLISVGDKRTRKKDVLLRMARQGLTEEAMRKVEQKKREEGAEEEAERIKQSVDMARLANVRHGVRSPSPVGSDGESAGEFEKGTEEIKEKVRAYKNISHDVGGEEDGIGNGSERGKLGVPMGEEGRGKSWRGEGSSEVGLEGYRTASEERPGEK</sequence>
<feature type="compositionally biased region" description="Pro residues" evidence="1">
    <location>
        <begin position="322"/>
        <end position="336"/>
    </location>
</feature>
<keyword evidence="2" id="KW-0812">Transmembrane</keyword>